<comment type="caution">
    <text evidence="2">The sequence shown here is derived from an EMBL/GenBank/DDBJ whole genome shotgun (WGS) entry which is preliminary data.</text>
</comment>
<sequence>MLADPGNCVQKLQYKLRRRRLTLAAEHSAVSAIEMLAVPKGIGSSTRSIAKLAVPGGIVCKIAMLEAATITATTNYFMQSGTTNLIVQINEATMSSANTTTTTMIHKIMSYGQAIFAFIVGVLLSFLRVKYQGKDHSPFETHPKTIFVAILSLFVYCLSYDAKLKLAPSNISANYAYFLDINMAFFGPLLLASLSSILCPESLCPLIVFLSIFFSLCQLWQSHVKKIWNLLREAILGKFMNHQLRQRGRRRGGLASVQLPWFTEHANMDQIDTV</sequence>
<keyword evidence="1" id="KW-0812">Transmembrane</keyword>
<keyword evidence="1" id="KW-1133">Transmembrane helix</keyword>
<protein>
    <submittedName>
        <fullName evidence="2">Uncharacterized protein</fullName>
    </submittedName>
</protein>
<feature type="transmembrane region" description="Helical" evidence="1">
    <location>
        <begin position="146"/>
        <end position="163"/>
    </location>
</feature>
<evidence type="ECO:0000313" key="2">
    <source>
        <dbReference type="EMBL" id="KAL3499631.1"/>
    </source>
</evidence>
<dbReference type="PANTHER" id="PTHR34115">
    <property type="entry name" value="PROTEIN, PUTATIVE-RELATED"/>
    <property type="match status" value="1"/>
</dbReference>
<feature type="transmembrane region" description="Helical" evidence="1">
    <location>
        <begin position="203"/>
        <end position="220"/>
    </location>
</feature>
<feature type="transmembrane region" description="Helical" evidence="1">
    <location>
        <begin position="108"/>
        <end position="126"/>
    </location>
</feature>
<dbReference type="InterPro" id="IPR053258">
    <property type="entry name" value="Ca-permeable_cation_channel"/>
</dbReference>
<accession>A0ABD2XYN3</accession>
<evidence type="ECO:0000313" key="3">
    <source>
        <dbReference type="Proteomes" id="UP001630127"/>
    </source>
</evidence>
<dbReference type="AlphaFoldDB" id="A0ABD2XYN3"/>
<dbReference type="EMBL" id="JBJUIK010000016">
    <property type="protein sequence ID" value="KAL3499631.1"/>
    <property type="molecule type" value="Genomic_DNA"/>
</dbReference>
<name>A0ABD2XYN3_9GENT</name>
<feature type="transmembrane region" description="Helical" evidence="1">
    <location>
        <begin position="175"/>
        <end position="197"/>
    </location>
</feature>
<keyword evidence="1" id="KW-0472">Membrane</keyword>
<dbReference type="PANTHER" id="PTHR34115:SF5">
    <property type="entry name" value="PROTEIN, PUTATIVE-RELATED"/>
    <property type="match status" value="1"/>
</dbReference>
<dbReference type="Proteomes" id="UP001630127">
    <property type="component" value="Unassembled WGS sequence"/>
</dbReference>
<keyword evidence="3" id="KW-1185">Reference proteome</keyword>
<proteinExistence type="predicted"/>
<gene>
    <name evidence="2" type="ORF">ACH5RR_038724</name>
</gene>
<reference evidence="2 3" key="1">
    <citation type="submission" date="2024-11" db="EMBL/GenBank/DDBJ databases">
        <title>A near-complete genome assembly of Cinchona calisaya.</title>
        <authorList>
            <person name="Lian D.C."/>
            <person name="Zhao X.W."/>
            <person name="Wei L."/>
        </authorList>
    </citation>
    <scope>NUCLEOTIDE SEQUENCE [LARGE SCALE GENOMIC DNA]</scope>
    <source>
        <tissue evidence="2">Nenye</tissue>
    </source>
</reference>
<organism evidence="2 3">
    <name type="scientific">Cinchona calisaya</name>
    <dbReference type="NCBI Taxonomy" id="153742"/>
    <lineage>
        <taxon>Eukaryota</taxon>
        <taxon>Viridiplantae</taxon>
        <taxon>Streptophyta</taxon>
        <taxon>Embryophyta</taxon>
        <taxon>Tracheophyta</taxon>
        <taxon>Spermatophyta</taxon>
        <taxon>Magnoliopsida</taxon>
        <taxon>eudicotyledons</taxon>
        <taxon>Gunneridae</taxon>
        <taxon>Pentapetalae</taxon>
        <taxon>asterids</taxon>
        <taxon>lamiids</taxon>
        <taxon>Gentianales</taxon>
        <taxon>Rubiaceae</taxon>
        <taxon>Cinchonoideae</taxon>
        <taxon>Cinchoneae</taxon>
        <taxon>Cinchona</taxon>
    </lineage>
</organism>
<evidence type="ECO:0000256" key="1">
    <source>
        <dbReference type="SAM" id="Phobius"/>
    </source>
</evidence>